<organism evidence="2 3">
    <name type="scientific">Thermoclostridium caenicola</name>
    <dbReference type="NCBI Taxonomy" id="659425"/>
    <lineage>
        <taxon>Bacteria</taxon>
        <taxon>Bacillati</taxon>
        <taxon>Bacillota</taxon>
        <taxon>Clostridia</taxon>
        <taxon>Eubacteriales</taxon>
        <taxon>Oscillospiraceae</taxon>
        <taxon>Thermoclostridium</taxon>
    </lineage>
</organism>
<feature type="transmembrane region" description="Helical" evidence="1">
    <location>
        <begin position="170"/>
        <end position="190"/>
    </location>
</feature>
<proteinExistence type="predicted"/>
<gene>
    <name evidence="2" type="ORF">SAMN05444373_102123</name>
</gene>
<feature type="transmembrane region" description="Helical" evidence="1">
    <location>
        <begin position="72"/>
        <end position="94"/>
    </location>
</feature>
<dbReference type="RefSeq" id="WP_149678661.1">
    <property type="nucleotide sequence ID" value="NZ_DAONMB010000129.1"/>
</dbReference>
<evidence type="ECO:0000313" key="3">
    <source>
        <dbReference type="Proteomes" id="UP000324781"/>
    </source>
</evidence>
<keyword evidence="3" id="KW-1185">Reference proteome</keyword>
<feature type="transmembrane region" description="Helical" evidence="1">
    <location>
        <begin position="40"/>
        <end position="60"/>
    </location>
</feature>
<feature type="transmembrane region" description="Helical" evidence="1">
    <location>
        <begin position="100"/>
        <end position="117"/>
    </location>
</feature>
<evidence type="ECO:0000313" key="2">
    <source>
        <dbReference type="EMBL" id="SHJ04983.1"/>
    </source>
</evidence>
<evidence type="ECO:0000256" key="1">
    <source>
        <dbReference type="SAM" id="Phobius"/>
    </source>
</evidence>
<accession>A0A1M6G4Z8</accession>
<reference evidence="2 3" key="1">
    <citation type="submission" date="2016-11" db="EMBL/GenBank/DDBJ databases">
        <authorList>
            <person name="Varghese N."/>
            <person name="Submissions S."/>
        </authorList>
    </citation>
    <scope>NUCLEOTIDE SEQUENCE [LARGE SCALE GENOMIC DNA]</scope>
    <source>
        <strain evidence="2 3">DSM 19027</strain>
    </source>
</reference>
<feature type="transmembrane region" description="Helical" evidence="1">
    <location>
        <begin position="218"/>
        <end position="237"/>
    </location>
</feature>
<dbReference type="EMBL" id="FQZP01000021">
    <property type="protein sequence ID" value="SHJ04983.1"/>
    <property type="molecule type" value="Genomic_DNA"/>
</dbReference>
<keyword evidence="1" id="KW-0472">Membrane</keyword>
<protein>
    <submittedName>
        <fullName evidence="2">Uncharacterized protein</fullName>
    </submittedName>
</protein>
<keyword evidence="1" id="KW-1133">Transmembrane helix</keyword>
<keyword evidence="1" id="KW-0812">Transmembrane</keyword>
<name>A0A1M6G4Z8_9FIRM</name>
<sequence>MSALMKVFNVIKINLLSLLAFPLLLISLIAQLIMKAFEKALVFLGVGAAVIGLVILKAICKNPSGFLEGVTLIIVLLCFLGIISVIVLTVVYVFGSLASALSLLLITAIKFVLDFIFEISYRGYSALYEICETDHDALLGKSQSRYWSFACVFWHVLRLVNFVISKILSFILPLSVIASICLFGYSVFFIHSTINENLGIGVFTYLSLFPAVDAAFAVLYYLVLMVGIIIVILTLGYEWKELADSLEFGDSGLLLVLPDKTNGQIQLSETKPELLTGSSEERKAD</sequence>
<dbReference type="AlphaFoldDB" id="A0A1M6G4Z8"/>
<dbReference type="Proteomes" id="UP000324781">
    <property type="component" value="Unassembled WGS sequence"/>
</dbReference>